<dbReference type="SUPFAM" id="SSF54427">
    <property type="entry name" value="NTF2-like"/>
    <property type="match status" value="1"/>
</dbReference>
<dbReference type="InterPro" id="IPR032710">
    <property type="entry name" value="NTF2-like_dom_sf"/>
</dbReference>
<reference evidence="1" key="1">
    <citation type="submission" date="2023-02" db="EMBL/GenBank/DDBJ databases">
        <title>The sequence of Aeromonas hydrophila K533.</title>
        <authorList>
            <person name="Luo X."/>
        </authorList>
    </citation>
    <scope>NUCLEOTIDE SEQUENCE</scope>
    <source>
        <strain evidence="1">K533</strain>
    </source>
</reference>
<dbReference type="RefSeq" id="WP_077095769.1">
    <property type="nucleotide sequence ID" value="NZ_AP023398.1"/>
</dbReference>
<dbReference type="AlphaFoldDB" id="A0AAX3P6J5"/>
<dbReference type="Proteomes" id="UP001214666">
    <property type="component" value="Chromosome"/>
</dbReference>
<name>A0AAX3P6J5_AERHY</name>
<organism evidence="1 2">
    <name type="scientific">Aeromonas hydrophila</name>
    <dbReference type="NCBI Taxonomy" id="644"/>
    <lineage>
        <taxon>Bacteria</taxon>
        <taxon>Pseudomonadati</taxon>
        <taxon>Pseudomonadota</taxon>
        <taxon>Gammaproteobacteria</taxon>
        <taxon>Aeromonadales</taxon>
        <taxon>Aeromonadaceae</taxon>
        <taxon>Aeromonas</taxon>
    </lineage>
</organism>
<evidence type="ECO:0000313" key="1">
    <source>
        <dbReference type="EMBL" id="WEE25760.1"/>
    </source>
</evidence>
<sequence length="139" mass="15928">MDYKQRLQACLNRLICDPDFTPAELDHWFCPDYVQLVDDQRLDRAAFEQHLLALRQSLARCEIRFVSLLAEGNRVHSLHRVRAWRHDGAQIECKVSALFTFQGERLSHTDELTCLLAGEPTDRDLGSRLTAPPAPARSD</sequence>
<proteinExistence type="predicted"/>
<gene>
    <name evidence="1" type="ORF">PY771_19310</name>
</gene>
<evidence type="ECO:0000313" key="2">
    <source>
        <dbReference type="Proteomes" id="UP001214666"/>
    </source>
</evidence>
<accession>A0AAX3P6J5</accession>
<dbReference type="Gene3D" id="3.10.450.50">
    <property type="match status" value="1"/>
</dbReference>
<dbReference type="EMBL" id="CP118942">
    <property type="protein sequence ID" value="WEE25760.1"/>
    <property type="molecule type" value="Genomic_DNA"/>
</dbReference>
<protein>
    <submittedName>
        <fullName evidence="1">Nuclear transport factor 2 family protein</fullName>
    </submittedName>
</protein>